<proteinExistence type="predicted"/>
<dbReference type="SUPFAM" id="SSF49265">
    <property type="entry name" value="Fibronectin type III"/>
    <property type="match status" value="1"/>
</dbReference>
<name>A0A368FY65_ANCCA</name>
<keyword evidence="2" id="KW-1185">Reference proteome</keyword>
<dbReference type="InterPro" id="IPR036116">
    <property type="entry name" value="FN3_sf"/>
</dbReference>
<evidence type="ECO:0000313" key="1">
    <source>
        <dbReference type="EMBL" id="RCN36428.1"/>
    </source>
</evidence>
<dbReference type="CDD" id="cd00063">
    <property type="entry name" value="FN3"/>
    <property type="match status" value="1"/>
</dbReference>
<dbReference type="EMBL" id="JOJR01000558">
    <property type="protein sequence ID" value="RCN36428.1"/>
    <property type="molecule type" value="Genomic_DNA"/>
</dbReference>
<sequence>MTIRSALSPTKVSSTAAIVEIHMPRETDYFEIGNLIISSHFQSNGRGIVNLTWEVPPNMEHQVVCACLTTWSPCPYDVQYVEAGTGSWQKVVFHGTKPTAVLHNLKRSVCLQHNCRPI</sequence>
<accession>A0A368FY65</accession>
<organism evidence="1 2">
    <name type="scientific">Ancylostoma caninum</name>
    <name type="common">Dog hookworm</name>
    <dbReference type="NCBI Taxonomy" id="29170"/>
    <lineage>
        <taxon>Eukaryota</taxon>
        <taxon>Metazoa</taxon>
        <taxon>Ecdysozoa</taxon>
        <taxon>Nematoda</taxon>
        <taxon>Chromadorea</taxon>
        <taxon>Rhabditida</taxon>
        <taxon>Rhabditina</taxon>
        <taxon>Rhabditomorpha</taxon>
        <taxon>Strongyloidea</taxon>
        <taxon>Ancylostomatidae</taxon>
        <taxon>Ancylostomatinae</taxon>
        <taxon>Ancylostoma</taxon>
    </lineage>
</organism>
<dbReference type="InterPro" id="IPR003961">
    <property type="entry name" value="FN3_dom"/>
</dbReference>
<evidence type="ECO:0008006" key="3">
    <source>
        <dbReference type="Google" id="ProtNLM"/>
    </source>
</evidence>
<comment type="caution">
    <text evidence="1">The sequence shown here is derived from an EMBL/GenBank/DDBJ whole genome shotgun (WGS) entry which is preliminary data.</text>
</comment>
<dbReference type="AlphaFoldDB" id="A0A368FY65"/>
<dbReference type="Proteomes" id="UP000252519">
    <property type="component" value="Unassembled WGS sequence"/>
</dbReference>
<reference evidence="1 2" key="1">
    <citation type="submission" date="2014-10" db="EMBL/GenBank/DDBJ databases">
        <title>Draft genome of the hookworm Ancylostoma caninum.</title>
        <authorList>
            <person name="Mitreva M."/>
        </authorList>
    </citation>
    <scope>NUCLEOTIDE SEQUENCE [LARGE SCALE GENOMIC DNA]</scope>
    <source>
        <strain evidence="1 2">Baltimore</strain>
    </source>
</reference>
<dbReference type="OrthoDB" id="261433at2759"/>
<gene>
    <name evidence="1" type="ORF">ANCCAN_17704</name>
</gene>
<evidence type="ECO:0000313" key="2">
    <source>
        <dbReference type="Proteomes" id="UP000252519"/>
    </source>
</evidence>
<protein>
    <recommendedName>
        <fullName evidence="3">Fibronectin type-III domain-containing protein</fullName>
    </recommendedName>
</protein>